<dbReference type="GO" id="GO:0009306">
    <property type="term" value="P:protein secretion"/>
    <property type="evidence" value="ECO:0007669"/>
    <property type="project" value="InterPro"/>
</dbReference>
<proteinExistence type="inferred from homology"/>
<feature type="transmembrane region" description="Helical" evidence="3">
    <location>
        <begin position="34"/>
        <end position="55"/>
    </location>
</feature>
<name>A0AAP3XQP1_9PROT</name>
<gene>
    <name evidence="4" type="ORF">PZ740_02675</name>
</gene>
<reference evidence="4 5" key="1">
    <citation type="submission" date="2023-03" db="EMBL/GenBank/DDBJ databases">
        <title>YIM 152171 draft genome.</title>
        <authorList>
            <person name="Yang Z."/>
        </authorList>
    </citation>
    <scope>NUCLEOTIDE SEQUENCE [LARGE SCALE GENOMIC DNA]</scope>
    <source>
        <strain evidence="4 5">YIM 152171</strain>
    </source>
</reference>
<feature type="transmembrane region" description="Helical" evidence="3">
    <location>
        <begin position="147"/>
        <end position="165"/>
    </location>
</feature>
<organism evidence="4 5">
    <name type="scientific">Marinimicrococcus flavescens</name>
    <dbReference type="NCBI Taxonomy" id="3031815"/>
    <lineage>
        <taxon>Bacteria</taxon>
        <taxon>Pseudomonadati</taxon>
        <taxon>Pseudomonadota</taxon>
        <taxon>Alphaproteobacteria</taxon>
        <taxon>Geminicoccales</taxon>
        <taxon>Geminicoccaceae</taxon>
        <taxon>Marinimicrococcus</taxon>
    </lineage>
</organism>
<keyword evidence="4" id="KW-0969">Cilium</keyword>
<keyword evidence="3" id="KW-0472">Membrane</keyword>
<feature type="transmembrane region" description="Helical" evidence="3">
    <location>
        <begin position="185"/>
        <end position="207"/>
    </location>
</feature>
<sequence length="349" mass="38027">MAEQQEAADRTEEPTQKKLDDARAKGRIASSREVGTLFLLGAATLLAALHLPGAAQRAQATLALFLRPAVILRGGEAAWPALQALAWDFVLLPGLLLMAAAIAAAVVQQAVVWSAEPLRPKLERVSPLAGVKRLFSVTTALEALKSLVKLALLSGLLAAVLWPGLERVLATSRGIGVLTAELQRLGLQLFGATLLALVVLGGLDLAWQRHRYARDMRMSRQELREEHRQSEGDPTVRQRLRALRMERSRRRMLAEVPGATVVITNPTHYAVALRWDAGRMAAPTLVAKGVDHLAARIREVARQHGVPVIENPPLARALHAALEPGQAIPPEYYRAVAEIVGLVLRLRRR</sequence>
<dbReference type="Gene3D" id="6.10.250.2080">
    <property type="match status" value="1"/>
</dbReference>
<keyword evidence="3" id="KW-0812">Transmembrane</keyword>
<evidence type="ECO:0000313" key="4">
    <source>
        <dbReference type="EMBL" id="MDF1585285.1"/>
    </source>
</evidence>
<keyword evidence="5" id="KW-1185">Reference proteome</keyword>
<keyword evidence="4" id="KW-0966">Cell projection</keyword>
<dbReference type="InterPro" id="IPR006135">
    <property type="entry name" value="T3SS_substrate_exporter"/>
</dbReference>
<evidence type="ECO:0000256" key="3">
    <source>
        <dbReference type="SAM" id="Phobius"/>
    </source>
</evidence>
<dbReference type="RefSeq" id="WP_327787700.1">
    <property type="nucleotide sequence ID" value="NZ_JARGEQ010000016.1"/>
</dbReference>
<evidence type="ECO:0000256" key="1">
    <source>
        <dbReference type="ARBA" id="ARBA00010690"/>
    </source>
</evidence>
<feature type="region of interest" description="Disordered" evidence="2">
    <location>
        <begin position="1"/>
        <end position="24"/>
    </location>
</feature>
<protein>
    <submittedName>
        <fullName evidence="4">Flagellar type III secretion system protein FlhB</fullName>
    </submittedName>
</protein>
<feature type="compositionally biased region" description="Basic and acidic residues" evidence="2">
    <location>
        <begin position="7"/>
        <end position="24"/>
    </location>
</feature>
<dbReference type="Gene3D" id="3.40.1690.10">
    <property type="entry name" value="secretion proteins EscU"/>
    <property type="match status" value="1"/>
</dbReference>
<dbReference type="PANTHER" id="PTHR30531">
    <property type="entry name" value="FLAGELLAR BIOSYNTHETIC PROTEIN FLHB"/>
    <property type="match status" value="1"/>
</dbReference>
<accession>A0AAP3XQP1</accession>
<evidence type="ECO:0000313" key="5">
    <source>
        <dbReference type="Proteomes" id="UP001301140"/>
    </source>
</evidence>
<keyword evidence="4" id="KW-0282">Flagellum</keyword>
<dbReference type="PANTHER" id="PTHR30531:SF12">
    <property type="entry name" value="FLAGELLAR BIOSYNTHETIC PROTEIN FLHB"/>
    <property type="match status" value="1"/>
</dbReference>
<comment type="caution">
    <text evidence="4">The sequence shown here is derived from an EMBL/GenBank/DDBJ whole genome shotgun (WGS) entry which is preliminary data.</text>
</comment>
<feature type="transmembrane region" description="Helical" evidence="3">
    <location>
        <begin position="89"/>
        <end position="115"/>
    </location>
</feature>
<comment type="similarity">
    <text evidence="1">Belongs to the type III secretion exporter family.</text>
</comment>
<dbReference type="PRINTS" id="PR00950">
    <property type="entry name" value="TYPE3IMSPROT"/>
</dbReference>
<evidence type="ECO:0000256" key="2">
    <source>
        <dbReference type="SAM" id="MobiDB-lite"/>
    </source>
</evidence>
<dbReference type="Pfam" id="PF01312">
    <property type="entry name" value="Bac_export_2"/>
    <property type="match status" value="1"/>
</dbReference>
<dbReference type="Proteomes" id="UP001301140">
    <property type="component" value="Unassembled WGS sequence"/>
</dbReference>
<dbReference type="InterPro" id="IPR029025">
    <property type="entry name" value="T3SS_substrate_exporter_C"/>
</dbReference>
<dbReference type="SUPFAM" id="SSF160544">
    <property type="entry name" value="EscU C-terminal domain-like"/>
    <property type="match status" value="1"/>
</dbReference>
<dbReference type="AlphaFoldDB" id="A0AAP3XQP1"/>
<dbReference type="EMBL" id="JARGEQ010000016">
    <property type="protein sequence ID" value="MDF1585285.1"/>
    <property type="molecule type" value="Genomic_DNA"/>
</dbReference>
<keyword evidence="3" id="KW-1133">Transmembrane helix</keyword>
<dbReference type="GO" id="GO:0005886">
    <property type="term" value="C:plasma membrane"/>
    <property type="evidence" value="ECO:0007669"/>
    <property type="project" value="TreeGrafter"/>
</dbReference>